<dbReference type="GO" id="GO:0098609">
    <property type="term" value="P:cell-cell adhesion"/>
    <property type="evidence" value="ECO:0007669"/>
    <property type="project" value="TreeGrafter"/>
</dbReference>
<keyword evidence="3" id="KW-0812">Transmembrane</keyword>
<dbReference type="Gene3D" id="2.60.40.1460">
    <property type="entry name" value="Integrin domains. Chain A, domain 2"/>
    <property type="match status" value="1"/>
</dbReference>
<evidence type="ECO:0000256" key="2">
    <source>
        <dbReference type="ARBA" id="ARBA00008054"/>
    </source>
</evidence>
<comment type="subcellular location">
    <subcellularLocation>
        <location evidence="1 11">Membrane</location>
        <topology evidence="1 11">Single-pass type I membrane protein</topology>
    </subcellularLocation>
</comment>
<evidence type="ECO:0000256" key="9">
    <source>
        <dbReference type="ARBA" id="ARBA00023180"/>
    </source>
</evidence>
<dbReference type="PRINTS" id="PR01185">
    <property type="entry name" value="INTEGRINA"/>
</dbReference>
<dbReference type="Pfam" id="PF20805">
    <property type="entry name" value="Integrin_A_Ig_2"/>
    <property type="match status" value="1"/>
</dbReference>
<dbReference type="InterPro" id="IPR013649">
    <property type="entry name" value="Integrin_alpha_Ig-like_1"/>
</dbReference>
<evidence type="ECO:0000256" key="5">
    <source>
        <dbReference type="ARBA" id="ARBA00022989"/>
    </source>
</evidence>
<dbReference type="InterPro" id="IPR028994">
    <property type="entry name" value="Integrin_alpha_N"/>
</dbReference>
<name>A0A6P3S579_PTEVA</name>
<evidence type="ECO:0000256" key="10">
    <source>
        <dbReference type="PROSITE-ProRule" id="PRU00803"/>
    </source>
</evidence>
<keyword evidence="5" id="KW-1133">Transmembrane helix</keyword>
<keyword evidence="4 11" id="KW-0130">Cell adhesion</keyword>
<dbReference type="GeneID" id="105311024"/>
<organism evidence="14 15">
    <name type="scientific">Pteropus vampyrus</name>
    <name type="common">Large flying fox</name>
    <dbReference type="NCBI Taxonomy" id="132908"/>
    <lineage>
        <taxon>Eukaryota</taxon>
        <taxon>Metazoa</taxon>
        <taxon>Chordata</taxon>
        <taxon>Craniata</taxon>
        <taxon>Vertebrata</taxon>
        <taxon>Euteleostomi</taxon>
        <taxon>Mammalia</taxon>
        <taxon>Eutheria</taxon>
        <taxon>Laurasiatheria</taxon>
        <taxon>Chiroptera</taxon>
        <taxon>Yinpterochiroptera</taxon>
        <taxon>Pteropodoidea</taxon>
        <taxon>Pteropodidae</taxon>
        <taxon>Pteropodinae</taxon>
        <taxon>Pteropus</taxon>
    </lineage>
</organism>
<dbReference type="PANTHER" id="PTHR23220">
    <property type="entry name" value="INTEGRIN ALPHA"/>
    <property type="match status" value="1"/>
</dbReference>
<dbReference type="GO" id="GO:0009897">
    <property type="term" value="C:external side of plasma membrane"/>
    <property type="evidence" value="ECO:0007669"/>
    <property type="project" value="TreeGrafter"/>
</dbReference>
<feature type="non-terminal residue" evidence="15">
    <location>
        <position position="262"/>
    </location>
</feature>
<keyword evidence="9" id="KW-0325">Glycoprotein</keyword>
<keyword evidence="14" id="KW-1185">Reference proteome</keyword>
<keyword evidence="8 11" id="KW-0675">Receptor</keyword>
<dbReference type="GO" id="GO:0007229">
    <property type="term" value="P:integrin-mediated signaling pathway"/>
    <property type="evidence" value="ECO:0007669"/>
    <property type="project" value="UniProtKB-KW"/>
</dbReference>
<feature type="repeat" description="FG-GAP" evidence="10">
    <location>
        <begin position="1"/>
        <end position="54"/>
    </location>
</feature>
<sequence length="262" mass="28947">MPQALSYFGRSVDGRLDLDGDDLVDVAVGAQGAAVLLSSQPIVHLAPSLDVTPPAISVVQRDCRRRGQEAACLSAALCFQVTSRTRGRWDRRFHLRFTASLDEWTAGARAAFDGSGQRLSPRRLRLSVGNVTCEQLHFHVLDTSDYLRPVVLTVTFALDNTTKRGPVLDEGSPTSIRKLVPFSKDCGPDNECVTDLVLRADMDVRGSREDPFLVRGGRRKVLVSVILENRMENAYNTSLSLSFSRNLHLASFTPQVTFLLEF</sequence>
<dbReference type="KEGG" id="pvp:105311024"/>
<dbReference type="OrthoDB" id="5317514at2759"/>
<dbReference type="InterPro" id="IPR032695">
    <property type="entry name" value="Integrin_dom_sf"/>
</dbReference>
<comment type="similarity">
    <text evidence="2 11">Belongs to the integrin alpha chain family.</text>
</comment>
<dbReference type="Proteomes" id="UP000515202">
    <property type="component" value="Unplaced"/>
</dbReference>
<dbReference type="PROSITE" id="PS51470">
    <property type="entry name" value="FG_GAP"/>
    <property type="match status" value="1"/>
</dbReference>
<dbReference type="AlphaFoldDB" id="A0A6P3S579"/>
<dbReference type="GO" id="GO:0033627">
    <property type="term" value="P:cell adhesion mediated by integrin"/>
    <property type="evidence" value="ECO:0007669"/>
    <property type="project" value="TreeGrafter"/>
</dbReference>
<protein>
    <submittedName>
        <fullName evidence="15">Integrin alpha-10-like</fullName>
    </submittedName>
</protein>
<reference evidence="15" key="1">
    <citation type="submission" date="2025-08" db="UniProtKB">
        <authorList>
            <consortium name="RefSeq"/>
        </authorList>
    </citation>
    <scope>IDENTIFICATION</scope>
    <source>
        <tissue evidence="15">Kidney</tissue>
    </source>
</reference>
<accession>A0A6P3S579</accession>
<feature type="domain" description="Integrin alpha first immunoglubulin-like" evidence="12">
    <location>
        <begin position="39"/>
        <end position="184"/>
    </location>
</feature>
<evidence type="ECO:0000256" key="6">
    <source>
        <dbReference type="ARBA" id="ARBA00023037"/>
    </source>
</evidence>
<dbReference type="InterPro" id="IPR013519">
    <property type="entry name" value="Int_alpha_beta-p"/>
</dbReference>
<evidence type="ECO:0000256" key="4">
    <source>
        <dbReference type="ARBA" id="ARBA00022889"/>
    </source>
</evidence>
<evidence type="ECO:0000256" key="11">
    <source>
        <dbReference type="RuleBase" id="RU003762"/>
    </source>
</evidence>
<dbReference type="Pfam" id="PF08441">
    <property type="entry name" value="Integrin_A_Ig_1"/>
    <property type="match status" value="1"/>
</dbReference>
<keyword evidence="6 11" id="KW-0401">Integrin</keyword>
<evidence type="ECO:0000313" key="14">
    <source>
        <dbReference type="Proteomes" id="UP000515202"/>
    </source>
</evidence>
<dbReference type="Gene3D" id="2.130.10.130">
    <property type="entry name" value="Integrin alpha, N-terminal"/>
    <property type="match status" value="1"/>
</dbReference>
<evidence type="ECO:0000256" key="7">
    <source>
        <dbReference type="ARBA" id="ARBA00023136"/>
    </source>
</evidence>
<evidence type="ECO:0000256" key="3">
    <source>
        <dbReference type="ARBA" id="ARBA00022692"/>
    </source>
</evidence>
<evidence type="ECO:0000313" key="15">
    <source>
        <dbReference type="RefSeq" id="XP_011385385.2"/>
    </source>
</evidence>
<dbReference type="RefSeq" id="XP_011385385.2">
    <property type="nucleotide sequence ID" value="XM_011387083.2"/>
</dbReference>
<gene>
    <name evidence="15" type="primary">LOC105311024</name>
</gene>
<dbReference type="InterPro" id="IPR000413">
    <property type="entry name" value="Integrin_alpha"/>
</dbReference>
<dbReference type="GO" id="GO:0008305">
    <property type="term" value="C:integrin complex"/>
    <property type="evidence" value="ECO:0007669"/>
    <property type="project" value="InterPro"/>
</dbReference>
<feature type="domain" description="Integrin alpha second immunoglobulin-like" evidence="13">
    <location>
        <begin position="186"/>
        <end position="253"/>
    </location>
</feature>
<keyword evidence="7" id="KW-0472">Membrane</keyword>
<evidence type="ECO:0000259" key="12">
    <source>
        <dbReference type="Pfam" id="PF08441"/>
    </source>
</evidence>
<evidence type="ECO:0000256" key="1">
    <source>
        <dbReference type="ARBA" id="ARBA00004479"/>
    </source>
</evidence>
<evidence type="ECO:0000256" key="8">
    <source>
        <dbReference type="ARBA" id="ARBA00023170"/>
    </source>
</evidence>
<evidence type="ECO:0000259" key="13">
    <source>
        <dbReference type="Pfam" id="PF20805"/>
    </source>
</evidence>
<dbReference type="SUPFAM" id="SSF69318">
    <property type="entry name" value="Integrin alpha N-terminal domain"/>
    <property type="match status" value="1"/>
</dbReference>
<dbReference type="InterPro" id="IPR048285">
    <property type="entry name" value="Integrin_alpha_Ig-like_2"/>
</dbReference>
<dbReference type="SUPFAM" id="SSF69179">
    <property type="entry name" value="Integrin domains"/>
    <property type="match status" value="2"/>
</dbReference>
<dbReference type="PANTHER" id="PTHR23220:SF26">
    <property type="entry name" value="INTEGRIN ALPHA-10"/>
    <property type="match status" value="1"/>
</dbReference>
<dbReference type="Gene3D" id="2.60.40.1510">
    <property type="entry name" value="ntegrin, alpha v. Chain A, domain 3"/>
    <property type="match status" value="1"/>
</dbReference>
<dbReference type="GO" id="GO:0007160">
    <property type="term" value="P:cell-matrix adhesion"/>
    <property type="evidence" value="ECO:0007669"/>
    <property type="project" value="TreeGrafter"/>
</dbReference>
<proteinExistence type="inferred from homology"/>
<dbReference type="GO" id="GO:0005178">
    <property type="term" value="F:integrin binding"/>
    <property type="evidence" value="ECO:0007669"/>
    <property type="project" value="TreeGrafter"/>
</dbReference>